<gene>
    <name evidence="3" type="ORF">DUI87_01548</name>
</gene>
<evidence type="ECO:0000313" key="3">
    <source>
        <dbReference type="EMBL" id="RMC20696.1"/>
    </source>
</evidence>
<sequence>MKQDDMEETVLDMVKKLQAYADAVHGLTHARIAAVETRLQKLEDKIEESHKKLREEIKEGFLQVSAVQIRGSGTKRRRSPDRERRGTPRAELWSFLHDRGENMRKWDGKSTAALARQVLELEVSKTKRGSSIKKEAAPVTQGKKDNQA</sequence>
<dbReference type="EMBL" id="QRBI01000093">
    <property type="protein sequence ID" value="RMC20696.1"/>
    <property type="molecule type" value="Genomic_DNA"/>
</dbReference>
<feature type="region of interest" description="Disordered" evidence="2">
    <location>
        <begin position="124"/>
        <end position="148"/>
    </location>
</feature>
<name>A0A3M0L6U9_HIRRU</name>
<organism evidence="3 4">
    <name type="scientific">Hirundo rustica rustica</name>
    <dbReference type="NCBI Taxonomy" id="333673"/>
    <lineage>
        <taxon>Eukaryota</taxon>
        <taxon>Metazoa</taxon>
        <taxon>Chordata</taxon>
        <taxon>Craniata</taxon>
        <taxon>Vertebrata</taxon>
        <taxon>Euteleostomi</taxon>
        <taxon>Archelosauria</taxon>
        <taxon>Archosauria</taxon>
        <taxon>Dinosauria</taxon>
        <taxon>Saurischia</taxon>
        <taxon>Theropoda</taxon>
        <taxon>Coelurosauria</taxon>
        <taxon>Aves</taxon>
        <taxon>Neognathae</taxon>
        <taxon>Neoaves</taxon>
        <taxon>Telluraves</taxon>
        <taxon>Australaves</taxon>
        <taxon>Passeriformes</taxon>
        <taxon>Sylvioidea</taxon>
        <taxon>Hirundinidae</taxon>
        <taxon>Hirundo</taxon>
    </lineage>
</organism>
<protein>
    <submittedName>
        <fullName evidence="3">Uncharacterized protein</fullName>
    </submittedName>
</protein>
<keyword evidence="4" id="KW-1185">Reference proteome</keyword>
<accession>A0A3M0L6U9</accession>
<comment type="caution">
    <text evidence="3">The sequence shown here is derived from an EMBL/GenBank/DDBJ whole genome shotgun (WGS) entry which is preliminary data.</text>
</comment>
<feature type="compositionally biased region" description="Basic and acidic residues" evidence="2">
    <location>
        <begin position="132"/>
        <end position="148"/>
    </location>
</feature>
<keyword evidence="1" id="KW-0175">Coiled coil</keyword>
<dbReference type="AlphaFoldDB" id="A0A3M0L6U9"/>
<dbReference type="Proteomes" id="UP000269221">
    <property type="component" value="Unassembled WGS sequence"/>
</dbReference>
<feature type="region of interest" description="Disordered" evidence="2">
    <location>
        <begin position="68"/>
        <end position="90"/>
    </location>
</feature>
<evidence type="ECO:0000256" key="2">
    <source>
        <dbReference type="SAM" id="MobiDB-lite"/>
    </source>
</evidence>
<evidence type="ECO:0000313" key="4">
    <source>
        <dbReference type="Proteomes" id="UP000269221"/>
    </source>
</evidence>
<reference evidence="3 4" key="1">
    <citation type="submission" date="2018-07" db="EMBL/GenBank/DDBJ databases">
        <title>A high quality draft genome assembly of the barn swallow (H. rustica rustica).</title>
        <authorList>
            <person name="Formenti G."/>
            <person name="Chiara M."/>
            <person name="Poveda L."/>
            <person name="Francoijs K.-J."/>
            <person name="Bonisoli-Alquati A."/>
            <person name="Canova L."/>
            <person name="Gianfranceschi L."/>
            <person name="Horner D.S."/>
            <person name="Saino N."/>
        </authorList>
    </citation>
    <scope>NUCLEOTIDE SEQUENCE [LARGE SCALE GENOMIC DNA]</scope>
    <source>
        <strain evidence="3">Chelidonia</strain>
        <tissue evidence="3">Blood</tissue>
    </source>
</reference>
<feature type="coiled-coil region" evidence="1">
    <location>
        <begin position="32"/>
        <end position="59"/>
    </location>
</feature>
<proteinExistence type="predicted"/>
<evidence type="ECO:0000256" key="1">
    <source>
        <dbReference type="SAM" id="Coils"/>
    </source>
</evidence>